<keyword evidence="2" id="KW-0732">Signal</keyword>
<feature type="signal peptide" evidence="2">
    <location>
        <begin position="1"/>
        <end position="17"/>
    </location>
</feature>
<feature type="compositionally biased region" description="Low complexity" evidence="1">
    <location>
        <begin position="72"/>
        <end position="84"/>
    </location>
</feature>
<keyword evidence="4" id="KW-1185">Reference proteome</keyword>
<feature type="chain" id="PRO_5029495915" evidence="2">
    <location>
        <begin position="18"/>
        <end position="106"/>
    </location>
</feature>
<dbReference type="RefSeq" id="WP_176068939.1">
    <property type="nucleotide sequence ID" value="NZ_BJTG01000014.1"/>
</dbReference>
<dbReference type="AlphaFoldDB" id="A0A7I9VTG3"/>
<proteinExistence type="predicted"/>
<comment type="caution">
    <text evidence="3">The sequence shown here is derived from an EMBL/GenBank/DDBJ whole genome shotgun (WGS) entry which is preliminary data.</text>
</comment>
<protein>
    <submittedName>
        <fullName evidence="3">Uncharacterized protein</fullName>
    </submittedName>
</protein>
<feature type="region of interest" description="Disordered" evidence="1">
    <location>
        <begin position="54"/>
        <end position="94"/>
    </location>
</feature>
<feature type="compositionally biased region" description="Pro residues" evidence="1">
    <location>
        <begin position="57"/>
        <end position="71"/>
    </location>
</feature>
<dbReference type="Proteomes" id="UP000503640">
    <property type="component" value="Unassembled WGS sequence"/>
</dbReference>
<evidence type="ECO:0000313" key="3">
    <source>
        <dbReference type="EMBL" id="GEJ59440.1"/>
    </source>
</evidence>
<dbReference type="EMBL" id="BJTG01000014">
    <property type="protein sequence ID" value="GEJ59440.1"/>
    <property type="molecule type" value="Genomic_DNA"/>
</dbReference>
<organism evidence="3 4">
    <name type="scientific">Anaeromyxobacter diazotrophicus</name>
    <dbReference type="NCBI Taxonomy" id="2590199"/>
    <lineage>
        <taxon>Bacteria</taxon>
        <taxon>Pseudomonadati</taxon>
        <taxon>Myxococcota</taxon>
        <taxon>Myxococcia</taxon>
        <taxon>Myxococcales</taxon>
        <taxon>Cystobacterineae</taxon>
        <taxon>Anaeromyxobacteraceae</taxon>
        <taxon>Anaeromyxobacter</taxon>
    </lineage>
</organism>
<evidence type="ECO:0000313" key="4">
    <source>
        <dbReference type="Proteomes" id="UP000503640"/>
    </source>
</evidence>
<feature type="compositionally biased region" description="Basic and acidic residues" evidence="1">
    <location>
        <begin position="85"/>
        <end position="94"/>
    </location>
</feature>
<gene>
    <name evidence="3" type="ORF">AMYX_41810</name>
</gene>
<reference evidence="4" key="1">
    <citation type="journal article" date="2020" name="Appl. Environ. Microbiol.">
        <title>Diazotrophic Anaeromyxobacter Isolates from Soils.</title>
        <authorList>
            <person name="Masuda Y."/>
            <person name="Yamanaka H."/>
            <person name="Xu Z.X."/>
            <person name="Shiratori Y."/>
            <person name="Aono T."/>
            <person name="Amachi S."/>
            <person name="Senoo K."/>
            <person name="Itoh H."/>
        </authorList>
    </citation>
    <scope>NUCLEOTIDE SEQUENCE [LARGE SCALE GENOMIC DNA]</scope>
    <source>
        <strain evidence="4">R267</strain>
    </source>
</reference>
<accession>A0A7I9VTG3</accession>
<evidence type="ECO:0000256" key="2">
    <source>
        <dbReference type="SAM" id="SignalP"/>
    </source>
</evidence>
<name>A0A7I9VTG3_9BACT</name>
<sequence>MLRVLFGLFLCAALAAAAAFVPVRGRTVLDRWRAAPDASTFADRSLAEAKVAMGLAPEPPRPAARPRPPRASRPVARAARPAVPTEHHTEADRAALDRVVAERAAR</sequence>
<evidence type="ECO:0000256" key="1">
    <source>
        <dbReference type="SAM" id="MobiDB-lite"/>
    </source>
</evidence>